<dbReference type="AlphaFoldDB" id="A0A060P0D8"/>
<evidence type="ECO:0000256" key="2">
    <source>
        <dbReference type="ARBA" id="ARBA00009695"/>
    </source>
</evidence>
<evidence type="ECO:0000256" key="3">
    <source>
        <dbReference type="ARBA" id="ARBA00018111"/>
    </source>
</evidence>
<dbReference type="OrthoDB" id="5295441at2"/>
<feature type="compositionally biased region" description="Acidic residues" evidence="6">
    <location>
        <begin position="154"/>
        <end position="164"/>
    </location>
</feature>
<dbReference type="GO" id="GO:0005737">
    <property type="term" value="C:cytoplasm"/>
    <property type="evidence" value="ECO:0007669"/>
    <property type="project" value="UniProtKB-SubCell"/>
</dbReference>
<dbReference type="InterPro" id="IPR003783">
    <property type="entry name" value="Regulatory_RecX"/>
</dbReference>
<feature type="region of interest" description="Disordered" evidence="6">
    <location>
        <begin position="143"/>
        <end position="164"/>
    </location>
</feature>
<dbReference type="STRING" id="1458426.SMCB_2381"/>
<evidence type="ECO:0000256" key="5">
    <source>
        <dbReference type="HAMAP-Rule" id="MF_01114"/>
    </source>
</evidence>
<comment type="function">
    <text evidence="5">Modulates RecA activity.</text>
</comment>
<sequence>MSLKARALRALAQREHSRLELARKLRPYADAEQAPAALEVLLDELQAQGWLSDARFAEALSRNRAERQGVARIRAELRQRGVDAGQVERATAVLAATEAERAQQVWQKKFGQPARDAAERARQIRFLLGRGFDTGLACRVVPKPQPRAAGQQENPEEGGLEEGL</sequence>
<dbReference type="Proteomes" id="UP000066014">
    <property type="component" value="Chromosome"/>
</dbReference>
<reference evidence="9 10" key="1">
    <citation type="journal article" date="2014" name="Nat. Commun.">
        <title>Physiological and genomic features of highly alkaliphilic hydrogen-utilizing Betaproteobacteria from a continental serpentinizing site.</title>
        <authorList>
            <person name="Suzuki S."/>
            <person name="Kuenen J.G."/>
            <person name="Schipper K."/>
            <person name="van der Velde S."/>
            <person name="Ishii S."/>
            <person name="Wu A."/>
            <person name="Sorokin D.Y."/>
            <person name="Tenney A."/>
            <person name="Meng X.Y."/>
            <person name="Morrill P.L."/>
            <person name="Kamagata Y."/>
            <person name="Muyzer G."/>
            <person name="Nealson K.H."/>
        </authorList>
    </citation>
    <scope>NUCLEOTIDE SEQUENCE [LARGE SCALE GENOMIC DNA]</scope>
    <source>
        <strain evidence="9 10">B1</strain>
    </source>
</reference>
<dbReference type="Gene3D" id="1.10.10.10">
    <property type="entry name" value="Winged helix-like DNA-binding domain superfamily/Winged helix DNA-binding domain"/>
    <property type="match status" value="3"/>
</dbReference>
<comment type="similarity">
    <text evidence="2 5">Belongs to the RecX family.</text>
</comment>
<accession>A0A060P0D8</accession>
<dbReference type="RefSeq" id="WP_045537245.1">
    <property type="nucleotide sequence ID" value="NZ_AP014569.1"/>
</dbReference>
<dbReference type="Pfam" id="PF02631">
    <property type="entry name" value="RecX_HTH2"/>
    <property type="match status" value="1"/>
</dbReference>
<comment type="subcellular location">
    <subcellularLocation>
        <location evidence="1 5">Cytoplasm</location>
    </subcellularLocation>
</comment>
<feature type="domain" description="RecX second three-helical" evidence="7">
    <location>
        <begin position="52"/>
        <end position="90"/>
    </location>
</feature>
<dbReference type="InterPro" id="IPR036388">
    <property type="entry name" value="WH-like_DNA-bd_sf"/>
</dbReference>
<dbReference type="KEGG" id="cbab:SMCB_2381"/>
<dbReference type="NCBIfam" id="NF001055">
    <property type="entry name" value="PRK00117.2-5"/>
    <property type="match status" value="1"/>
</dbReference>
<evidence type="ECO:0000256" key="6">
    <source>
        <dbReference type="SAM" id="MobiDB-lite"/>
    </source>
</evidence>
<evidence type="ECO:0000313" key="9">
    <source>
        <dbReference type="EMBL" id="BAO84609.1"/>
    </source>
</evidence>
<organism evidence="9 10">
    <name type="scientific">Serpentinimonas maccroryi</name>
    <dbReference type="NCBI Taxonomy" id="1458426"/>
    <lineage>
        <taxon>Bacteria</taxon>
        <taxon>Pseudomonadati</taxon>
        <taxon>Pseudomonadota</taxon>
        <taxon>Betaproteobacteria</taxon>
        <taxon>Burkholderiales</taxon>
        <taxon>Comamonadaceae</taxon>
        <taxon>Serpentinimonas</taxon>
    </lineage>
</organism>
<dbReference type="InterPro" id="IPR053924">
    <property type="entry name" value="RecX_HTH_2nd"/>
</dbReference>
<dbReference type="EMBL" id="AP014569">
    <property type="protein sequence ID" value="BAO84609.1"/>
    <property type="molecule type" value="Genomic_DNA"/>
</dbReference>
<dbReference type="Pfam" id="PF21981">
    <property type="entry name" value="RecX_HTH3"/>
    <property type="match status" value="1"/>
</dbReference>
<feature type="domain" description="RecX third three-helical" evidence="8">
    <location>
        <begin position="98"/>
        <end position="141"/>
    </location>
</feature>
<protein>
    <recommendedName>
        <fullName evidence="3 5">Regulatory protein RecX</fullName>
    </recommendedName>
</protein>
<evidence type="ECO:0000313" key="10">
    <source>
        <dbReference type="Proteomes" id="UP000066014"/>
    </source>
</evidence>
<gene>
    <name evidence="5" type="primary">recX</name>
    <name evidence="9" type="ORF">SMCB_2381</name>
</gene>
<dbReference type="HAMAP" id="MF_01114">
    <property type="entry name" value="RecX"/>
    <property type="match status" value="1"/>
</dbReference>
<dbReference type="HOGENOM" id="CLU_066607_3_1_4"/>
<evidence type="ECO:0000259" key="8">
    <source>
        <dbReference type="Pfam" id="PF21981"/>
    </source>
</evidence>
<dbReference type="GO" id="GO:0006282">
    <property type="term" value="P:regulation of DNA repair"/>
    <property type="evidence" value="ECO:0007669"/>
    <property type="project" value="UniProtKB-UniRule"/>
</dbReference>
<keyword evidence="10" id="KW-1185">Reference proteome</keyword>
<proteinExistence type="inferred from homology"/>
<name>A0A060P0D8_9BURK</name>
<dbReference type="InterPro" id="IPR053925">
    <property type="entry name" value="RecX_HTH_3rd"/>
</dbReference>
<dbReference type="PANTHER" id="PTHR33602:SF1">
    <property type="entry name" value="REGULATORY PROTEIN RECX FAMILY PROTEIN"/>
    <property type="match status" value="1"/>
</dbReference>
<evidence type="ECO:0000259" key="7">
    <source>
        <dbReference type="Pfam" id="PF02631"/>
    </source>
</evidence>
<dbReference type="PANTHER" id="PTHR33602">
    <property type="entry name" value="REGULATORY PROTEIN RECX FAMILY PROTEIN"/>
    <property type="match status" value="1"/>
</dbReference>
<evidence type="ECO:0000256" key="4">
    <source>
        <dbReference type="ARBA" id="ARBA00022490"/>
    </source>
</evidence>
<evidence type="ECO:0000256" key="1">
    <source>
        <dbReference type="ARBA" id="ARBA00004496"/>
    </source>
</evidence>
<keyword evidence="4 5" id="KW-0963">Cytoplasm</keyword>